<gene>
    <name evidence="2" type="ORF">BP00DRAFT_476071</name>
</gene>
<evidence type="ECO:0000256" key="1">
    <source>
        <dbReference type="SAM" id="MobiDB-lite"/>
    </source>
</evidence>
<organism evidence="2 3">
    <name type="scientific">Aspergillus indologenus CBS 114.80</name>
    <dbReference type="NCBI Taxonomy" id="1450541"/>
    <lineage>
        <taxon>Eukaryota</taxon>
        <taxon>Fungi</taxon>
        <taxon>Dikarya</taxon>
        <taxon>Ascomycota</taxon>
        <taxon>Pezizomycotina</taxon>
        <taxon>Eurotiomycetes</taxon>
        <taxon>Eurotiomycetidae</taxon>
        <taxon>Eurotiales</taxon>
        <taxon>Aspergillaceae</taxon>
        <taxon>Aspergillus</taxon>
        <taxon>Aspergillus subgen. Circumdati</taxon>
    </lineage>
</organism>
<protein>
    <submittedName>
        <fullName evidence="2">Uncharacterized protein</fullName>
    </submittedName>
</protein>
<name>A0A2V5J831_9EURO</name>
<dbReference type="EMBL" id="KZ825511">
    <property type="protein sequence ID" value="PYI30756.1"/>
    <property type="molecule type" value="Genomic_DNA"/>
</dbReference>
<reference evidence="2 3" key="1">
    <citation type="submission" date="2018-02" db="EMBL/GenBank/DDBJ databases">
        <title>The genomes of Aspergillus section Nigri reveals drivers in fungal speciation.</title>
        <authorList>
            <consortium name="DOE Joint Genome Institute"/>
            <person name="Vesth T.C."/>
            <person name="Nybo J."/>
            <person name="Theobald S."/>
            <person name="Brandl J."/>
            <person name="Frisvad J.C."/>
            <person name="Nielsen K.F."/>
            <person name="Lyhne E.K."/>
            <person name="Kogle M.E."/>
            <person name="Kuo A."/>
            <person name="Riley R."/>
            <person name="Clum A."/>
            <person name="Nolan M."/>
            <person name="Lipzen A."/>
            <person name="Salamov A."/>
            <person name="Henrissat B."/>
            <person name="Wiebenga A."/>
            <person name="De vries R.P."/>
            <person name="Grigoriev I.V."/>
            <person name="Mortensen U.H."/>
            <person name="Andersen M.R."/>
            <person name="Baker S.E."/>
        </authorList>
    </citation>
    <scope>NUCLEOTIDE SEQUENCE [LARGE SCALE GENOMIC DNA]</scope>
    <source>
        <strain evidence="2 3">CBS 114.80</strain>
    </source>
</reference>
<dbReference type="Proteomes" id="UP000248817">
    <property type="component" value="Unassembled WGS sequence"/>
</dbReference>
<keyword evidence="3" id="KW-1185">Reference proteome</keyword>
<accession>A0A2V5J831</accession>
<proteinExistence type="predicted"/>
<evidence type="ECO:0000313" key="3">
    <source>
        <dbReference type="Proteomes" id="UP000248817"/>
    </source>
</evidence>
<evidence type="ECO:0000313" key="2">
    <source>
        <dbReference type="EMBL" id="PYI30756.1"/>
    </source>
</evidence>
<feature type="compositionally biased region" description="Polar residues" evidence="1">
    <location>
        <begin position="21"/>
        <end position="39"/>
    </location>
</feature>
<feature type="region of interest" description="Disordered" evidence="1">
    <location>
        <begin position="21"/>
        <end position="53"/>
    </location>
</feature>
<dbReference type="AlphaFoldDB" id="A0A2V5J831"/>
<sequence>MSTTTTQHRINTEILTCLQVSSPQNPATSQVASSQQPQKGSEGASPANDPPEGAAVYITQFNAGDDNLTDTLPTSLPVPAEYLAGKRNWVYWEFIIRSSLAMYNAAALIRKDIPRPTKGDKGYKTWRRWSGHVGLWLPTTLSKRLLNEYLADPPQDCYADEVFDVIYRLAHKWRGVETQTTILRYTRIAPSSFGRPVEFIDAFMEAYLDANAVSDGCFHPYPAALRFLDSLQDEDGLGIWVRIREAELAQKDIKLYKDSDLRALVYDMLGLGSQPDVLVPLRP</sequence>